<dbReference type="PIRSF" id="PIRSF034110">
    <property type="entry name" value="DUF1203"/>
    <property type="match status" value="1"/>
</dbReference>
<evidence type="ECO:0008006" key="3">
    <source>
        <dbReference type="Google" id="ProtNLM"/>
    </source>
</evidence>
<gene>
    <name evidence="1" type="ORF">SAMN04489726_2452</name>
</gene>
<evidence type="ECO:0000313" key="2">
    <source>
        <dbReference type="Proteomes" id="UP000183376"/>
    </source>
</evidence>
<reference evidence="1 2" key="1">
    <citation type="submission" date="2016-10" db="EMBL/GenBank/DDBJ databases">
        <authorList>
            <person name="de Groot N.N."/>
        </authorList>
    </citation>
    <scope>NUCLEOTIDE SEQUENCE [LARGE SCALE GENOMIC DNA]</scope>
    <source>
        <strain evidence="1 2">DSM 44149</strain>
    </source>
</reference>
<protein>
    <recommendedName>
        <fullName evidence="3">DUF1203 domain-containing protein</fullName>
    </recommendedName>
</protein>
<accession>A0A1G9UJN0</accession>
<name>A0A1G9UJN0_ALLAB</name>
<dbReference type="Pfam" id="PF06718">
    <property type="entry name" value="DUF1203"/>
    <property type="match status" value="1"/>
</dbReference>
<dbReference type="EMBL" id="LT629701">
    <property type="protein sequence ID" value="SDM60106.1"/>
    <property type="molecule type" value="Genomic_DNA"/>
</dbReference>
<dbReference type="AlphaFoldDB" id="A0A1G9UJN0"/>
<dbReference type="InterPro" id="IPR009593">
    <property type="entry name" value="DUF1203"/>
</dbReference>
<dbReference type="RefSeq" id="WP_030430666.1">
    <property type="nucleotide sequence ID" value="NZ_JOEF01000014.1"/>
</dbReference>
<dbReference type="STRING" id="211114.SAMN04489726_2452"/>
<dbReference type="eggNOG" id="ENOG5030AP1">
    <property type="taxonomic scope" value="Bacteria"/>
</dbReference>
<dbReference type="OrthoDB" id="118609at2"/>
<proteinExistence type="predicted"/>
<keyword evidence="2" id="KW-1185">Reference proteome</keyword>
<dbReference type="Proteomes" id="UP000183376">
    <property type="component" value="Chromosome I"/>
</dbReference>
<organism evidence="1 2">
    <name type="scientific">Allokutzneria albata</name>
    <name type="common">Kibdelosporangium albatum</name>
    <dbReference type="NCBI Taxonomy" id="211114"/>
    <lineage>
        <taxon>Bacteria</taxon>
        <taxon>Bacillati</taxon>
        <taxon>Actinomycetota</taxon>
        <taxon>Actinomycetes</taxon>
        <taxon>Pseudonocardiales</taxon>
        <taxon>Pseudonocardiaceae</taxon>
        <taxon>Allokutzneria</taxon>
    </lineage>
</organism>
<sequence>MTGFRVHALHSALLAHVRATDLDTSGNPVEHLTGITGPLRCCLRSAREDEKVILFGYEPPLPGVSPYREIGAVYAHAEQCDGPAGEGYPDQWLTRPQVLRAYDERGWIHPATRVHDGSDPIGEITSILAEPDVVEIHSRNIAYGCYMFSITRD</sequence>
<evidence type="ECO:0000313" key="1">
    <source>
        <dbReference type="EMBL" id="SDM60106.1"/>
    </source>
</evidence>